<protein>
    <submittedName>
        <fullName evidence="1">Uncharacterized protein</fullName>
    </submittedName>
</protein>
<dbReference type="EMBL" id="SRLO01002391">
    <property type="protein sequence ID" value="TNN33006.1"/>
    <property type="molecule type" value="Genomic_DNA"/>
</dbReference>
<organism evidence="1 2">
    <name type="scientific">Liparis tanakae</name>
    <name type="common">Tanaka's snailfish</name>
    <dbReference type="NCBI Taxonomy" id="230148"/>
    <lineage>
        <taxon>Eukaryota</taxon>
        <taxon>Metazoa</taxon>
        <taxon>Chordata</taxon>
        <taxon>Craniata</taxon>
        <taxon>Vertebrata</taxon>
        <taxon>Euteleostomi</taxon>
        <taxon>Actinopterygii</taxon>
        <taxon>Neopterygii</taxon>
        <taxon>Teleostei</taxon>
        <taxon>Neoteleostei</taxon>
        <taxon>Acanthomorphata</taxon>
        <taxon>Eupercaria</taxon>
        <taxon>Perciformes</taxon>
        <taxon>Cottioidei</taxon>
        <taxon>Cottales</taxon>
        <taxon>Liparidae</taxon>
        <taxon>Liparis</taxon>
    </lineage>
</organism>
<proteinExistence type="predicted"/>
<name>A0A4Z2EVM8_9TELE</name>
<evidence type="ECO:0000313" key="2">
    <source>
        <dbReference type="Proteomes" id="UP000314294"/>
    </source>
</evidence>
<comment type="caution">
    <text evidence="1">The sequence shown here is derived from an EMBL/GenBank/DDBJ whole genome shotgun (WGS) entry which is preliminary data.</text>
</comment>
<sequence length="83" mass="8929">MSEDAEAAGKPALFGGAQGFCAAVIPQLIPCCFVFTWPSGTDRSVIVVHAHSSGTHCYSELDRASLERSILHGTRLTLVLWLQ</sequence>
<dbReference type="AlphaFoldDB" id="A0A4Z2EVM8"/>
<accession>A0A4Z2EVM8</accession>
<reference evidence="1 2" key="1">
    <citation type="submission" date="2019-03" db="EMBL/GenBank/DDBJ databases">
        <title>First draft genome of Liparis tanakae, snailfish: a comprehensive survey of snailfish specific genes.</title>
        <authorList>
            <person name="Kim W."/>
            <person name="Song I."/>
            <person name="Jeong J.-H."/>
            <person name="Kim D."/>
            <person name="Kim S."/>
            <person name="Ryu S."/>
            <person name="Song J.Y."/>
            <person name="Lee S.K."/>
        </authorList>
    </citation>
    <scope>NUCLEOTIDE SEQUENCE [LARGE SCALE GENOMIC DNA]</scope>
    <source>
        <tissue evidence="1">Muscle</tissue>
    </source>
</reference>
<dbReference type="Proteomes" id="UP000314294">
    <property type="component" value="Unassembled WGS sequence"/>
</dbReference>
<gene>
    <name evidence="1" type="ORF">EYF80_056826</name>
</gene>
<evidence type="ECO:0000313" key="1">
    <source>
        <dbReference type="EMBL" id="TNN33006.1"/>
    </source>
</evidence>
<keyword evidence="2" id="KW-1185">Reference proteome</keyword>